<evidence type="ECO:0000313" key="2">
    <source>
        <dbReference type="Proteomes" id="UP000036403"/>
    </source>
</evidence>
<accession>A0A0J7N346</accession>
<name>A0A0J7N346_LASNI</name>
<protein>
    <submittedName>
        <fullName evidence="1">Uncharacterized protein</fullName>
    </submittedName>
</protein>
<dbReference type="EMBL" id="LBMM01010969">
    <property type="protein sequence ID" value="KMQ87105.1"/>
    <property type="molecule type" value="Genomic_DNA"/>
</dbReference>
<dbReference type="PaxDb" id="67767-A0A0J7N346"/>
<keyword evidence="2" id="KW-1185">Reference proteome</keyword>
<comment type="caution">
    <text evidence="1">The sequence shown here is derived from an EMBL/GenBank/DDBJ whole genome shotgun (WGS) entry which is preliminary data.</text>
</comment>
<reference evidence="1 2" key="1">
    <citation type="submission" date="2015-04" db="EMBL/GenBank/DDBJ databases">
        <title>Lasius niger genome sequencing.</title>
        <authorList>
            <person name="Konorov E.A."/>
            <person name="Nikitin M.A."/>
            <person name="Kirill M.V."/>
            <person name="Chang P."/>
        </authorList>
    </citation>
    <scope>NUCLEOTIDE SEQUENCE [LARGE SCALE GENOMIC DNA]</scope>
    <source>
        <tissue evidence="1">Whole</tissue>
    </source>
</reference>
<dbReference type="Proteomes" id="UP000036403">
    <property type="component" value="Unassembled WGS sequence"/>
</dbReference>
<gene>
    <name evidence="1" type="ORF">RF55_13708</name>
</gene>
<sequence>MDADVLLLRLDHPDSLLPHRPDDSEDVNVLRYENLLQYSVKGDEGAATTYAGTAMNYYRPLIGPNTFPERSHEPRQGLRWTGNAEIRPGGKVKVLYHSLYIALRQDIFKCQKIF</sequence>
<proteinExistence type="predicted"/>
<dbReference type="AlphaFoldDB" id="A0A0J7N346"/>
<evidence type="ECO:0000313" key="1">
    <source>
        <dbReference type="EMBL" id="KMQ87105.1"/>
    </source>
</evidence>
<organism evidence="1 2">
    <name type="scientific">Lasius niger</name>
    <name type="common">Black garden ant</name>
    <dbReference type="NCBI Taxonomy" id="67767"/>
    <lineage>
        <taxon>Eukaryota</taxon>
        <taxon>Metazoa</taxon>
        <taxon>Ecdysozoa</taxon>
        <taxon>Arthropoda</taxon>
        <taxon>Hexapoda</taxon>
        <taxon>Insecta</taxon>
        <taxon>Pterygota</taxon>
        <taxon>Neoptera</taxon>
        <taxon>Endopterygota</taxon>
        <taxon>Hymenoptera</taxon>
        <taxon>Apocrita</taxon>
        <taxon>Aculeata</taxon>
        <taxon>Formicoidea</taxon>
        <taxon>Formicidae</taxon>
        <taxon>Formicinae</taxon>
        <taxon>Lasius</taxon>
        <taxon>Lasius</taxon>
    </lineage>
</organism>